<feature type="compositionally biased region" description="Polar residues" evidence="6">
    <location>
        <begin position="1"/>
        <end position="18"/>
    </location>
</feature>
<reference evidence="9" key="1">
    <citation type="submission" date="2023-07" db="EMBL/GenBank/DDBJ databases">
        <title>30 novel species of actinomycetes from the DSMZ collection.</title>
        <authorList>
            <person name="Nouioui I."/>
        </authorList>
    </citation>
    <scope>NUCLEOTIDE SEQUENCE [LARGE SCALE GENOMIC DNA]</scope>
    <source>
        <strain evidence="9">DSM 41921</strain>
    </source>
</reference>
<evidence type="ECO:0000313" key="8">
    <source>
        <dbReference type="EMBL" id="MDT0386076.1"/>
    </source>
</evidence>
<protein>
    <submittedName>
        <fullName evidence="8">Acetate uptake transporter</fullName>
    </submittedName>
</protein>
<comment type="similarity">
    <text evidence="2">Belongs to the acetate uptake transporter (AceTr) (TC 2.A.96) family.</text>
</comment>
<keyword evidence="5 7" id="KW-0472">Membrane</keyword>
<feature type="region of interest" description="Disordered" evidence="6">
    <location>
        <begin position="229"/>
        <end position="255"/>
    </location>
</feature>
<feature type="transmembrane region" description="Helical" evidence="7">
    <location>
        <begin position="146"/>
        <end position="167"/>
    </location>
</feature>
<accession>A0ABU2P1Q9</accession>
<feature type="region of interest" description="Disordered" evidence="6">
    <location>
        <begin position="1"/>
        <end position="23"/>
    </location>
</feature>
<organism evidence="8 9">
    <name type="scientific">Streptomyces dubilierae</name>
    <dbReference type="NCBI Taxonomy" id="3075533"/>
    <lineage>
        <taxon>Bacteria</taxon>
        <taxon>Bacillati</taxon>
        <taxon>Actinomycetota</taxon>
        <taxon>Actinomycetes</taxon>
        <taxon>Kitasatosporales</taxon>
        <taxon>Streptomycetaceae</taxon>
        <taxon>Streptomyces</taxon>
    </lineage>
</organism>
<sequence>MQIAMTSPTHQALVQHTQGRGEPRLASPDTLGLWAFALGTFVGNLPDTGGVARTGLATCVAVFLGGGAQLLAGLQEYRTRNVFGATSFTAFGLFWITIGVSDWLTGMHLLPPTDHVTLGWYLACWTVFAFILFGATPALNRALEIAVGLSGVGLLAKAIGAFGNLAVFTRVGAWLLIACATAAAYTATAQFWNTVHRRNVLPLGDLPRPHVRSHSRPPASRAALVIRASGKQPDRPVQTPSSTEAPKCPWPEESR</sequence>
<name>A0ABU2P1Q9_9ACTN</name>
<evidence type="ECO:0000256" key="3">
    <source>
        <dbReference type="ARBA" id="ARBA00022692"/>
    </source>
</evidence>
<comment type="caution">
    <text evidence="8">The sequence shown here is derived from an EMBL/GenBank/DDBJ whole genome shotgun (WGS) entry which is preliminary data.</text>
</comment>
<evidence type="ECO:0000256" key="6">
    <source>
        <dbReference type="SAM" id="MobiDB-lite"/>
    </source>
</evidence>
<feature type="transmembrane region" description="Helical" evidence="7">
    <location>
        <begin position="118"/>
        <end position="139"/>
    </location>
</feature>
<dbReference type="Pfam" id="PF01184">
    <property type="entry name" value="Gpr1_Fun34_YaaH"/>
    <property type="match status" value="1"/>
</dbReference>
<evidence type="ECO:0000256" key="7">
    <source>
        <dbReference type="SAM" id="Phobius"/>
    </source>
</evidence>
<feature type="transmembrane region" description="Helical" evidence="7">
    <location>
        <begin position="81"/>
        <end position="98"/>
    </location>
</feature>
<dbReference type="PANTHER" id="PTHR30178:SF3">
    <property type="entry name" value="SUCCINATE-ACETATE_PROTON SYMPORTER SATP"/>
    <property type="match status" value="1"/>
</dbReference>
<proteinExistence type="inferred from homology"/>
<feature type="transmembrane region" description="Helical" evidence="7">
    <location>
        <begin position="173"/>
        <end position="192"/>
    </location>
</feature>
<evidence type="ECO:0000313" key="9">
    <source>
        <dbReference type="Proteomes" id="UP001183586"/>
    </source>
</evidence>
<keyword evidence="9" id="KW-1185">Reference proteome</keyword>
<dbReference type="NCBIfam" id="NF038013">
    <property type="entry name" value="AceTr_1"/>
    <property type="match status" value="1"/>
</dbReference>
<evidence type="ECO:0000256" key="4">
    <source>
        <dbReference type="ARBA" id="ARBA00022989"/>
    </source>
</evidence>
<comment type="subcellular location">
    <subcellularLocation>
        <location evidence="1">Membrane</location>
        <topology evidence="1">Multi-pass membrane protein</topology>
    </subcellularLocation>
</comment>
<dbReference type="InterPro" id="IPR000791">
    <property type="entry name" value="Gpr1/Fun34/SatP-like"/>
</dbReference>
<dbReference type="EMBL" id="JAVREU010000001">
    <property type="protein sequence ID" value="MDT0386076.1"/>
    <property type="molecule type" value="Genomic_DNA"/>
</dbReference>
<feature type="transmembrane region" description="Helical" evidence="7">
    <location>
        <begin position="55"/>
        <end position="74"/>
    </location>
</feature>
<gene>
    <name evidence="8" type="ORF">RM641_01420</name>
</gene>
<evidence type="ECO:0000256" key="1">
    <source>
        <dbReference type="ARBA" id="ARBA00004141"/>
    </source>
</evidence>
<dbReference type="Proteomes" id="UP001183586">
    <property type="component" value="Unassembled WGS sequence"/>
</dbReference>
<dbReference type="RefSeq" id="WP_311678274.1">
    <property type="nucleotide sequence ID" value="NZ_JAVREU010000001.1"/>
</dbReference>
<keyword evidence="4 7" id="KW-1133">Transmembrane helix</keyword>
<keyword evidence="3 7" id="KW-0812">Transmembrane</keyword>
<evidence type="ECO:0000256" key="2">
    <source>
        <dbReference type="ARBA" id="ARBA00005587"/>
    </source>
</evidence>
<evidence type="ECO:0000256" key="5">
    <source>
        <dbReference type="ARBA" id="ARBA00023136"/>
    </source>
</evidence>
<dbReference type="InterPro" id="IPR047623">
    <property type="entry name" value="SatP"/>
</dbReference>
<dbReference type="PANTHER" id="PTHR30178">
    <property type="entry name" value="INNER MEMBRANE PROTEIN YAAH"/>
    <property type="match status" value="1"/>
</dbReference>